<dbReference type="Gene3D" id="3.30.160.70">
    <property type="entry name" value="Methylated DNA-protein cysteine methyltransferase domain"/>
    <property type="match status" value="1"/>
</dbReference>
<feature type="domain" description="Methylated-DNA-[protein]-cysteine S-methyltransferase DNA binding" evidence="10">
    <location>
        <begin position="76"/>
        <end position="154"/>
    </location>
</feature>
<evidence type="ECO:0000256" key="2">
    <source>
        <dbReference type="ARBA" id="ARBA00008711"/>
    </source>
</evidence>
<evidence type="ECO:0000256" key="7">
    <source>
        <dbReference type="ARBA" id="ARBA00023204"/>
    </source>
</evidence>
<evidence type="ECO:0000256" key="1">
    <source>
        <dbReference type="ARBA" id="ARBA00001286"/>
    </source>
</evidence>
<proteinExistence type="inferred from homology"/>
<accession>A0A512RML0</accession>
<reference evidence="12 13" key="1">
    <citation type="submission" date="2019-07" db="EMBL/GenBank/DDBJ databases">
        <title>Whole genome shotgun sequence of Chitinophaga cymbidii NBRC 109752.</title>
        <authorList>
            <person name="Hosoyama A."/>
            <person name="Uohara A."/>
            <person name="Ohji S."/>
            <person name="Ichikawa N."/>
        </authorList>
    </citation>
    <scope>NUCLEOTIDE SEQUENCE [LARGE SCALE GENOMIC DNA]</scope>
    <source>
        <strain evidence="12 13">NBRC 109752</strain>
    </source>
</reference>
<dbReference type="InterPro" id="IPR036217">
    <property type="entry name" value="MethylDNA_cys_MeTrfase_DNAb"/>
</dbReference>
<comment type="similarity">
    <text evidence="2 9">Belongs to the MGMT family.</text>
</comment>
<dbReference type="InterPro" id="IPR008332">
    <property type="entry name" value="MethylG_MeTrfase_N"/>
</dbReference>
<keyword evidence="3 9" id="KW-0963">Cytoplasm</keyword>
<comment type="function">
    <text evidence="9">Involved in the cellular defense against the biological effects of O6-methylguanine (O6-MeG) and O4-methylthymine (O4-MeT) in DNA. Repairs the methylated nucleobase in DNA by stoichiometrically transferring the methyl group to a cysteine residue in the enzyme. This is a suicide reaction: the enzyme is irreversibly inactivated.</text>
</comment>
<dbReference type="AlphaFoldDB" id="A0A512RML0"/>
<dbReference type="PANTHER" id="PTHR10815:SF13">
    <property type="entry name" value="METHYLATED-DNA--PROTEIN-CYSTEINE METHYLTRANSFERASE"/>
    <property type="match status" value="1"/>
</dbReference>
<keyword evidence="6 9" id="KW-0227">DNA damage</keyword>
<dbReference type="InterPro" id="IPR036388">
    <property type="entry name" value="WH-like_DNA-bd_sf"/>
</dbReference>
<evidence type="ECO:0000256" key="6">
    <source>
        <dbReference type="ARBA" id="ARBA00022763"/>
    </source>
</evidence>
<dbReference type="Pfam" id="PF02870">
    <property type="entry name" value="Methyltransf_1N"/>
    <property type="match status" value="1"/>
</dbReference>
<dbReference type="EMBL" id="BKAU01000003">
    <property type="protein sequence ID" value="GEP96945.1"/>
    <property type="molecule type" value="Genomic_DNA"/>
</dbReference>
<dbReference type="EC" id="2.1.1.63" evidence="9"/>
<keyword evidence="5 9" id="KW-0808">Transferase</keyword>
<dbReference type="GO" id="GO:0032259">
    <property type="term" value="P:methylation"/>
    <property type="evidence" value="ECO:0007669"/>
    <property type="project" value="UniProtKB-KW"/>
</dbReference>
<feature type="active site" description="Nucleophile; methyl group acceptor" evidence="9">
    <location>
        <position position="126"/>
    </location>
</feature>
<evidence type="ECO:0000256" key="5">
    <source>
        <dbReference type="ARBA" id="ARBA00022679"/>
    </source>
</evidence>
<keyword evidence="7 9" id="KW-0234">DNA repair</keyword>
<feature type="domain" description="Methylguanine DNA methyltransferase ribonuclease-like" evidence="11">
    <location>
        <begin position="9"/>
        <end position="70"/>
    </location>
</feature>
<evidence type="ECO:0000256" key="9">
    <source>
        <dbReference type="HAMAP-Rule" id="MF_00772"/>
    </source>
</evidence>
<dbReference type="HAMAP" id="MF_00772">
    <property type="entry name" value="OGT"/>
    <property type="match status" value="1"/>
</dbReference>
<comment type="miscellaneous">
    <text evidence="9">This enzyme catalyzes only one turnover and therefore is not strictly catalytic. According to one definition, an enzyme is a biocatalyst that acts repeatedly and over many reaction cycles.</text>
</comment>
<dbReference type="InterPro" id="IPR014048">
    <property type="entry name" value="MethylDNA_cys_MeTrfase_DNA-bd"/>
</dbReference>
<evidence type="ECO:0000259" key="11">
    <source>
        <dbReference type="Pfam" id="PF02870"/>
    </source>
</evidence>
<evidence type="ECO:0000259" key="10">
    <source>
        <dbReference type="Pfam" id="PF01035"/>
    </source>
</evidence>
<dbReference type="SUPFAM" id="SSF53155">
    <property type="entry name" value="Methylated DNA-protein cysteine methyltransferase domain"/>
    <property type="match status" value="1"/>
</dbReference>
<dbReference type="PANTHER" id="PTHR10815">
    <property type="entry name" value="METHYLATED-DNA--PROTEIN-CYSTEINE METHYLTRANSFERASE"/>
    <property type="match status" value="1"/>
</dbReference>
<name>A0A512RML0_9BACT</name>
<dbReference type="Gene3D" id="1.10.10.10">
    <property type="entry name" value="Winged helix-like DNA-binding domain superfamily/Winged helix DNA-binding domain"/>
    <property type="match status" value="1"/>
</dbReference>
<evidence type="ECO:0000313" key="12">
    <source>
        <dbReference type="EMBL" id="GEP96945.1"/>
    </source>
</evidence>
<protein>
    <recommendedName>
        <fullName evidence="9">Methylated-DNA--protein-cysteine methyltransferase</fullName>
        <ecNumber evidence="9">2.1.1.63</ecNumber>
    </recommendedName>
    <alternativeName>
        <fullName evidence="9">6-O-methylguanine-DNA methyltransferase</fullName>
        <shortName evidence="9">MGMT</shortName>
    </alternativeName>
    <alternativeName>
        <fullName evidence="9">O-6-methylguanine-DNA-alkyltransferase</fullName>
    </alternativeName>
</protein>
<dbReference type="Pfam" id="PF01035">
    <property type="entry name" value="DNA_binding_1"/>
    <property type="match status" value="1"/>
</dbReference>
<dbReference type="PROSITE" id="PS00374">
    <property type="entry name" value="MGMT"/>
    <property type="match status" value="1"/>
</dbReference>
<keyword evidence="4 9" id="KW-0489">Methyltransferase</keyword>
<dbReference type="CDD" id="cd06445">
    <property type="entry name" value="ATase"/>
    <property type="match status" value="1"/>
</dbReference>
<dbReference type="GO" id="GO:0003908">
    <property type="term" value="F:methylated-DNA-[protein]-cysteine S-methyltransferase activity"/>
    <property type="evidence" value="ECO:0007669"/>
    <property type="project" value="UniProtKB-UniRule"/>
</dbReference>
<dbReference type="Proteomes" id="UP000321436">
    <property type="component" value="Unassembled WGS sequence"/>
</dbReference>
<dbReference type="FunFam" id="1.10.10.10:FF:000214">
    <property type="entry name" value="Methylated-DNA--protein-cysteine methyltransferase"/>
    <property type="match status" value="1"/>
</dbReference>
<evidence type="ECO:0000313" key="13">
    <source>
        <dbReference type="Proteomes" id="UP000321436"/>
    </source>
</evidence>
<dbReference type="SUPFAM" id="SSF46767">
    <property type="entry name" value="Methylated DNA-protein cysteine methyltransferase, C-terminal domain"/>
    <property type="match status" value="1"/>
</dbReference>
<dbReference type="InterPro" id="IPR023546">
    <property type="entry name" value="MGMT"/>
</dbReference>
<dbReference type="InterPro" id="IPR001497">
    <property type="entry name" value="MethylDNA_cys_MeTrfase_AS"/>
</dbReference>
<keyword evidence="13" id="KW-1185">Reference proteome</keyword>
<comment type="subcellular location">
    <subcellularLocation>
        <location evidence="9">Cytoplasm</location>
    </subcellularLocation>
</comment>
<dbReference type="NCBIfam" id="TIGR00589">
    <property type="entry name" value="ogt"/>
    <property type="match status" value="1"/>
</dbReference>
<comment type="caution">
    <text evidence="12">The sequence shown here is derived from an EMBL/GenBank/DDBJ whole genome shotgun (WGS) entry which is preliminary data.</text>
</comment>
<evidence type="ECO:0000256" key="3">
    <source>
        <dbReference type="ARBA" id="ARBA00022490"/>
    </source>
</evidence>
<evidence type="ECO:0000256" key="4">
    <source>
        <dbReference type="ARBA" id="ARBA00022603"/>
    </source>
</evidence>
<dbReference type="OrthoDB" id="9802228at2"/>
<organism evidence="12 13">
    <name type="scientific">Chitinophaga cymbidii</name>
    <dbReference type="NCBI Taxonomy" id="1096750"/>
    <lineage>
        <taxon>Bacteria</taxon>
        <taxon>Pseudomonadati</taxon>
        <taxon>Bacteroidota</taxon>
        <taxon>Chitinophagia</taxon>
        <taxon>Chitinophagales</taxon>
        <taxon>Chitinophagaceae</taxon>
        <taxon>Chitinophaga</taxon>
    </lineage>
</organism>
<dbReference type="RefSeq" id="WP_146863989.1">
    <property type="nucleotide sequence ID" value="NZ_BKAU01000003.1"/>
</dbReference>
<gene>
    <name evidence="12" type="primary">ogt</name>
    <name evidence="12" type="ORF">CCY01nite_32050</name>
</gene>
<comment type="catalytic activity">
    <reaction evidence="1 9">
        <text>a 4-O-methyl-thymidine in DNA + L-cysteinyl-[protein] = a thymidine in DNA + S-methyl-L-cysteinyl-[protein]</text>
        <dbReference type="Rhea" id="RHEA:53428"/>
        <dbReference type="Rhea" id="RHEA-COMP:10131"/>
        <dbReference type="Rhea" id="RHEA-COMP:10132"/>
        <dbReference type="Rhea" id="RHEA-COMP:13555"/>
        <dbReference type="Rhea" id="RHEA-COMP:13556"/>
        <dbReference type="ChEBI" id="CHEBI:29950"/>
        <dbReference type="ChEBI" id="CHEBI:82612"/>
        <dbReference type="ChEBI" id="CHEBI:137386"/>
        <dbReference type="ChEBI" id="CHEBI:137387"/>
        <dbReference type="EC" id="2.1.1.63"/>
    </reaction>
</comment>
<sequence>MEANEQLIYTASPVGLLAIHGTAEYISAVSFTDEKKAEPTPDAPPLLHACALQLQEYFEKKRQVFDLPIQQPGTTFQQTVWHYLTTIPYGETITYLALAKRIGNVKSIRAVGTTNGRNQLAIVVPCHRVIGANGVLTGYAGGLWRKQWLLDHEKGGRLF</sequence>
<comment type="catalytic activity">
    <reaction evidence="8 9">
        <text>a 6-O-methyl-2'-deoxyguanosine in DNA + L-cysteinyl-[protein] = S-methyl-L-cysteinyl-[protein] + a 2'-deoxyguanosine in DNA</text>
        <dbReference type="Rhea" id="RHEA:24000"/>
        <dbReference type="Rhea" id="RHEA-COMP:10131"/>
        <dbReference type="Rhea" id="RHEA-COMP:10132"/>
        <dbReference type="Rhea" id="RHEA-COMP:11367"/>
        <dbReference type="Rhea" id="RHEA-COMP:11368"/>
        <dbReference type="ChEBI" id="CHEBI:29950"/>
        <dbReference type="ChEBI" id="CHEBI:82612"/>
        <dbReference type="ChEBI" id="CHEBI:85445"/>
        <dbReference type="ChEBI" id="CHEBI:85448"/>
        <dbReference type="EC" id="2.1.1.63"/>
    </reaction>
</comment>
<dbReference type="GO" id="GO:0005737">
    <property type="term" value="C:cytoplasm"/>
    <property type="evidence" value="ECO:0007669"/>
    <property type="project" value="UniProtKB-SubCell"/>
</dbReference>
<dbReference type="GO" id="GO:0006307">
    <property type="term" value="P:DNA alkylation repair"/>
    <property type="evidence" value="ECO:0007669"/>
    <property type="project" value="UniProtKB-UniRule"/>
</dbReference>
<evidence type="ECO:0000256" key="8">
    <source>
        <dbReference type="ARBA" id="ARBA00049348"/>
    </source>
</evidence>
<dbReference type="InterPro" id="IPR036631">
    <property type="entry name" value="MGMT_N_sf"/>
</dbReference>